<dbReference type="InterPro" id="IPR001461">
    <property type="entry name" value="Aspartic_peptidase_A1"/>
</dbReference>
<keyword evidence="3 7" id="KW-0064">Aspartyl protease</keyword>
<protein>
    <submittedName>
        <fullName evidence="11">Aspartyl protease</fullName>
    </submittedName>
</protein>
<evidence type="ECO:0000256" key="9">
    <source>
        <dbReference type="SAM" id="SignalP"/>
    </source>
</evidence>
<evidence type="ECO:0000313" key="11">
    <source>
        <dbReference type="EMBL" id="KAK1936468.1"/>
    </source>
</evidence>
<dbReference type="PROSITE" id="PS51257">
    <property type="entry name" value="PROKAR_LIPOPROTEIN"/>
    <property type="match status" value="1"/>
</dbReference>
<evidence type="ECO:0000256" key="8">
    <source>
        <dbReference type="SAM" id="MobiDB-lite"/>
    </source>
</evidence>
<keyword evidence="4 7" id="KW-0378">Hydrolase</keyword>
<reference evidence="11" key="2">
    <citation type="submission" date="2021-05" db="EMBL/GenBank/DDBJ databases">
        <authorList>
            <person name="Pain A."/>
        </authorList>
    </citation>
    <scope>NUCLEOTIDE SEQUENCE</scope>
    <source>
        <strain evidence="11">1802A</strain>
    </source>
</reference>
<dbReference type="CDD" id="cd05471">
    <property type="entry name" value="pepsin_like"/>
    <property type="match status" value="1"/>
</dbReference>
<dbReference type="InterPro" id="IPR033121">
    <property type="entry name" value="PEPTIDASE_A1"/>
</dbReference>
<evidence type="ECO:0000256" key="1">
    <source>
        <dbReference type="ARBA" id="ARBA00007447"/>
    </source>
</evidence>
<dbReference type="Proteomes" id="UP001195914">
    <property type="component" value="Unassembled WGS sequence"/>
</dbReference>
<dbReference type="PANTHER" id="PTHR47966:SF51">
    <property type="entry name" value="BETA-SITE APP-CLEAVING ENZYME, ISOFORM A-RELATED"/>
    <property type="match status" value="1"/>
</dbReference>
<feature type="disulfide bond" evidence="6">
    <location>
        <begin position="123"/>
        <end position="128"/>
    </location>
</feature>
<dbReference type="Gene3D" id="2.40.70.10">
    <property type="entry name" value="Acid Proteases"/>
    <property type="match status" value="2"/>
</dbReference>
<dbReference type="GO" id="GO:0004190">
    <property type="term" value="F:aspartic-type endopeptidase activity"/>
    <property type="evidence" value="ECO:0007669"/>
    <property type="project" value="UniProtKB-KW"/>
</dbReference>
<evidence type="ECO:0000256" key="3">
    <source>
        <dbReference type="ARBA" id="ARBA00022750"/>
    </source>
</evidence>
<dbReference type="AlphaFoldDB" id="A0AAD9GDJ8"/>
<dbReference type="PROSITE" id="PS00141">
    <property type="entry name" value="ASP_PROTEASE"/>
    <property type="match status" value="1"/>
</dbReference>
<evidence type="ECO:0000256" key="7">
    <source>
        <dbReference type="RuleBase" id="RU000454"/>
    </source>
</evidence>
<keyword evidence="9" id="KW-0732">Signal</keyword>
<keyword evidence="6" id="KW-1015">Disulfide bond</keyword>
<accession>A0AAD9GDJ8</accession>
<feature type="domain" description="Peptidase A1" evidence="10">
    <location>
        <begin position="89"/>
        <end position="516"/>
    </location>
</feature>
<feature type="region of interest" description="Disordered" evidence="8">
    <location>
        <begin position="346"/>
        <end position="383"/>
    </location>
</feature>
<dbReference type="GO" id="GO:0006508">
    <property type="term" value="P:proteolysis"/>
    <property type="evidence" value="ECO:0007669"/>
    <property type="project" value="UniProtKB-KW"/>
</dbReference>
<reference evidence="11" key="1">
    <citation type="journal article" date="2014" name="Nucleic Acids Res.">
        <title>The evolutionary dynamics of variant antigen genes in Babesia reveal a history of genomic innovation underlying host-parasite interaction.</title>
        <authorList>
            <person name="Jackson A.P."/>
            <person name="Otto T.D."/>
            <person name="Darby A."/>
            <person name="Ramaprasad A."/>
            <person name="Xia D."/>
            <person name="Echaide I.E."/>
            <person name="Farber M."/>
            <person name="Gahlot S."/>
            <person name="Gamble J."/>
            <person name="Gupta D."/>
            <person name="Gupta Y."/>
            <person name="Jackson L."/>
            <person name="Malandrin L."/>
            <person name="Malas T.B."/>
            <person name="Moussa E."/>
            <person name="Nair M."/>
            <person name="Reid A.J."/>
            <person name="Sanders M."/>
            <person name="Sharma J."/>
            <person name="Tracey A."/>
            <person name="Quail M.A."/>
            <person name="Weir W."/>
            <person name="Wastling J.M."/>
            <person name="Hall N."/>
            <person name="Willadsen P."/>
            <person name="Lingelbach K."/>
            <person name="Shiels B."/>
            <person name="Tait A."/>
            <person name="Berriman M."/>
            <person name="Allred D.R."/>
            <person name="Pain A."/>
        </authorList>
    </citation>
    <scope>NUCLEOTIDE SEQUENCE</scope>
    <source>
        <strain evidence="11">1802A</strain>
    </source>
</reference>
<dbReference type="InterPro" id="IPR021109">
    <property type="entry name" value="Peptidase_aspartic_dom_sf"/>
</dbReference>
<feature type="active site" evidence="5">
    <location>
        <position position="404"/>
    </location>
</feature>
<gene>
    <name evidence="11" type="ORF">X943_003672</name>
</gene>
<proteinExistence type="inferred from homology"/>
<dbReference type="PRINTS" id="PR00792">
    <property type="entry name" value="PEPSIN"/>
</dbReference>
<evidence type="ECO:0000256" key="2">
    <source>
        <dbReference type="ARBA" id="ARBA00022670"/>
    </source>
</evidence>
<dbReference type="EMBL" id="JAHBMH010000044">
    <property type="protein sequence ID" value="KAK1936468.1"/>
    <property type="molecule type" value="Genomic_DNA"/>
</dbReference>
<sequence length="523" mass="59133">MKALTECVYILFCLFGASCALRLEEHHGNRHTYEIHLKKVDNNLDDEFGRRLHNARLTEHSSHFLKLNTVTASNIALKVSGANRLWTTYYGEIIIGNVEDERNKFKVLFDTGSSELWVPDELCQSEACLTRKRFDRNDGWKAKYDHGNYVPIIIKYLTGEMSAIDGNADVSLMNGVVVKNASVGLATKIDIPILMELPWDGIVGLGFTTEDQASRGSTSLLETLHQNSMLYPNFRNQFAYYISKTDGKMTFGGYNNEFKRRPADEFVWSQVMPNGSYWALNLLEITVQEPASRRLHNRKHQTRGRGITGLIASMSLDSPEYAMSSMGDTEKSIFIGKQKDLATTVSTSAKLSKDVNDGGNSTDEDPPMGNGHSTDKNAENNRQNLSDGEIIYRNSFDDTKIIVDTGTYLIYAPQNMRNFLDTLELNQCDDKHNLPTIIFTLEGIGTPGSEKVKLELTPDDYVIEFNDHEGKRRCTLGIVADDQQEELHLNAWTFGEIFLRAYYTVFDYDQRQIGFTPSRRTAP</sequence>
<evidence type="ECO:0000313" key="12">
    <source>
        <dbReference type="Proteomes" id="UP001195914"/>
    </source>
</evidence>
<feature type="signal peptide" evidence="9">
    <location>
        <begin position="1"/>
        <end position="20"/>
    </location>
</feature>
<dbReference type="SUPFAM" id="SSF50630">
    <property type="entry name" value="Acid proteases"/>
    <property type="match status" value="1"/>
</dbReference>
<name>A0AAD9GDJ8_BABDI</name>
<feature type="active site" evidence="5">
    <location>
        <position position="110"/>
    </location>
</feature>
<comment type="similarity">
    <text evidence="1 7">Belongs to the peptidase A1 family.</text>
</comment>
<evidence type="ECO:0000256" key="6">
    <source>
        <dbReference type="PIRSR" id="PIRSR601461-2"/>
    </source>
</evidence>
<comment type="caution">
    <text evidence="11">The sequence shown here is derived from an EMBL/GenBank/DDBJ whole genome shotgun (WGS) entry which is preliminary data.</text>
</comment>
<keyword evidence="2 7" id="KW-0645">Protease</keyword>
<dbReference type="PROSITE" id="PS51767">
    <property type="entry name" value="PEPTIDASE_A1"/>
    <property type="match status" value="1"/>
</dbReference>
<evidence type="ECO:0000259" key="10">
    <source>
        <dbReference type="PROSITE" id="PS51767"/>
    </source>
</evidence>
<dbReference type="InterPro" id="IPR001969">
    <property type="entry name" value="Aspartic_peptidase_AS"/>
</dbReference>
<keyword evidence="12" id="KW-1185">Reference proteome</keyword>
<feature type="chain" id="PRO_5042030495" evidence="9">
    <location>
        <begin position="21"/>
        <end position="523"/>
    </location>
</feature>
<evidence type="ECO:0000256" key="5">
    <source>
        <dbReference type="PIRSR" id="PIRSR601461-1"/>
    </source>
</evidence>
<organism evidence="11 12">
    <name type="scientific">Babesia divergens</name>
    <dbReference type="NCBI Taxonomy" id="32595"/>
    <lineage>
        <taxon>Eukaryota</taxon>
        <taxon>Sar</taxon>
        <taxon>Alveolata</taxon>
        <taxon>Apicomplexa</taxon>
        <taxon>Aconoidasida</taxon>
        <taxon>Piroplasmida</taxon>
        <taxon>Babesiidae</taxon>
        <taxon>Babesia</taxon>
    </lineage>
</organism>
<dbReference type="PANTHER" id="PTHR47966">
    <property type="entry name" value="BETA-SITE APP-CLEAVING ENZYME, ISOFORM A-RELATED"/>
    <property type="match status" value="1"/>
</dbReference>
<dbReference type="Pfam" id="PF00026">
    <property type="entry name" value="Asp"/>
    <property type="match status" value="2"/>
</dbReference>
<dbReference type="InterPro" id="IPR034164">
    <property type="entry name" value="Pepsin-like_dom"/>
</dbReference>
<evidence type="ECO:0000256" key="4">
    <source>
        <dbReference type="ARBA" id="ARBA00022801"/>
    </source>
</evidence>